<dbReference type="EMBL" id="CAJVPW010025006">
    <property type="protein sequence ID" value="CAG8707079.1"/>
    <property type="molecule type" value="Genomic_DNA"/>
</dbReference>
<keyword evidence="2" id="KW-1185">Reference proteome</keyword>
<protein>
    <submittedName>
        <fullName evidence="1">13521_t:CDS:1</fullName>
    </submittedName>
</protein>
<proteinExistence type="predicted"/>
<evidence type="ECO:0000313" key="2">
    <source>
        <dbReference type="Proteomes" id="UP000789366"/>
    </source>
</evidence>
<comment type="caution">
    <text evidence="1">The sequence shown here is derived from an EMBL/GenBank/DDBJ whole genome shotgun (WGS) entry which is preliminary data.</text>
</comment>
<feature type="non-terminal residue" evidence="1">
    <location>
        <position position="1"/>
    </location>
</feature>
<dbReference type="Proteomes" id="UP000789366">
    <property type="component" value="Unassembled WGS sequence"/>
</dbReference>
<evidence type="ECO:0000313" key="1">
    <source>
        <dbReference type="EMBL" id="CAG8707079.1"/>
    </source>
</evidence>
<organism evidence="1 2">
    <name type="scientific">Cetraspora pellucida</name>
    <dbReference type="NCBI Taxonomy" id="1433469"/>
    <lineage>
        <taxon>Eukaryota</taxon>
        <taxon>Fungi</taxon>
        <taxon>Fungi incertae sedis</taxon>
        <taxon>Mucoromycota</taxon>
        <taxon>Glomeromycotina</taxon>
        <taxon>Glomeromycetes</taxon>
        <taxon>Diversisporales</taxon>
        <taxon>Gigasporaceae</taxon>
        <taxon>Cetraspora</taxon>
    </lineage>
</organism>
<accession>A0ACA9PEN3</accession>
<reference evidence="1" key="1">
    <citation type="submission" date="2021-06" db="EMBL/GenBank/DDBJ databases">
        <authorList>
            <person name="Kallberg Y."/>
            <person name="Tangrot J."/>
            <person name="Rosling A."/>
        </authorList>
    </citation>
    <scope>NUCLEOTIDE SEQUENCE</scope>
    <source>
        <strain evidence="1">28 12/20/2015</strain>
    </source>
</reference>
<gene>
    <name evidence="1" type="ORF">SPELUC_LOCUS11591</name>
</gene>
<sequence>DDIQLTDEVITTPKYNHLSLRCYTKSNGDENDDEKGDEKDDENNVRKETCRVRIETRVN</sequence>
<name>A0ACA9PEN3_9GLOM</name>